<proteinExistence type="predicted"/>
<gene>
    <name evidence="1" type="ORF">E2C01_064097</name>
</gene>
<sequence length="84" mass="8848">MWSPRMAHYLMLDGGDSLRDAVPDSLRGRYCPAKAHQLALGVSSGHVLRGPGGQLSVWPGEGSAQPGCPVARHSINMVAAVLTK</sequence>
<evidence type="ECO:0000313" key="2">
    <source>
        <dbReference type="Proteomes" id="UP000324222"/>
    </source>
</evidence>
<evidence type="ECO:0000313" key="1">
    <source>
        <dbReference type="EMBL" id="MPC69865.1"/>
    </source>
</evidence>
<dbReference type="Proteomes" id="UP000324222">
    <property type="component" value="Unassembled WGS sequence"/>
</dbReference>
<protein>
    <submittedName>
        <fullName evidence="1">Uncharacterized protein</fullName>
    </submittedName>
</protein>
<accession>A0A5B7HJY4</accession>
<reference evidence="1 2" key="1">
    <citation type="submission" date="2019-05" db="EMBL/GenBank/DDBJ databases">
        <title>Another draft genome of Portunus trituberculatus and its Hox gene families provides insights of decapod evolution.</title>
        <authorList>
            <person name="Jeong J.-H."/>
            <person name="Song I."/>
            <person name="Kim S."/>
            <person name="Choi T."/>
            <person name="Kim D."/>
            <person name="Ryu S."/>
            <person name="Kim W."/>
        </authorList>
    </citation>
    <scope>NUCLEOTIDE SEQUENCE [LARGE SCALE GENOMIC DNA]</scope>
    <source>
        <tissue evidence="1">Muscle</tissue>
    </source>
</reference>
<comment type="caution">
    <text evidence="1">The sequence shown here is derived from an EMBL/GenBank/DDBJ whole genome shotgun (WGS) entry which is preliminary data.</text>
</comment>
<organism evidence="1 2">
    <name type="scientific">Portunus trituberculatus</name>
    <name type="common">Swimming crab</name>
    <name type="synonym">Neptunus trituberculatus</name>
    <dbReference type="NCBI Taxonomy" id="210409"/>
    <lineage>
        <taxon>Eukaryota</taxon>
        <taxon>Metazoa</taxon>
        <taxon>Ecdysozoa</taxon>
        <taxon>Arthropoda</taxon>
        <taxon>Crustacea</taxon>
        <taxon>Multicrustacea</taxon>
        <taxon>Malacostraca</taxon>
        <taxon>Eumalacostraca</taxon>
        <taxon>Eucarida</taxon>
        <taxon>Decapoda</taxon>
        <taxon>Pleocyemata</taxon>
        <taxon>Brachyura</taxon>
        <taxon>Eubrachyura</taxon>
        <taxon>Portunoidea</taxon>
        <taxon>Portunidae</taxon>
        <taxon>Portuninae</taxon>
        <taxon>Portunus</taxon>
    </lineage>
</organism>
<dbReference type="EMBL" id="VSRR010030140">
    <property type="protein sequence ID" value="MPC69865.1"/>
    <property type="molecule type" value="Genomic_DNA"/>
</dbReference>
<keyword evidence="2" id="KW-1185">Reference proteome</keyword>
<dbReference type="AlphaFoldDB" id="A0A5B7HJY4"/>
<name>A0A5B7HJY4_PORTR</name>